<feature type="domain" description="TfoX N-terminal" evidence="2">
    <location>
        <begin position="43"/>
        <end position="121"/>
    </location>
</feature>
<dbReference type="Gene3D" id="3.30.1460.30">
    <property type="entry name" value="YgaC/TfoX-N like chaperone"/>
    <property type="match status" value="1"/>
</dbReference>
<feature type="region of interest" description="Disordered" evidence="1">
    <location>
        <begin position="1"/>
        <end position="20"/>
    </location>
</feature>
<comment type="caution">
    <text evidence="3">The sequence shown here is derived from an EMBL/GenBank/DDBJ whole genome shotgun (WGS) entry which is preliminary data.</text>
</comment>
<sequence>MESGHRSRGRRKTAGARPGGYREDIAYDEVLAERIGERLEPRGVSSKKMFGGLTFLWEGHALANIYSEGLMIRVGPDGMDEALARPGANPLVFRGKEQNGWVLLDEEVLDDDVLDSWLEWAFEVTSELPPK</sequence>
<organism evidence="3 4">
    <name type="scientific">Salininema proteolyticum</name>
    <dbReference type="NCBI Taxonomy" id="1607685"/>
    <lineage>
        <taxon>Bacteria</taxon>
        <taxon>Bacillati</taxon>
        <taxon>Actinomycetota</taxon>
        <taxon>Actinomycetes</taxon>
        <taxon>Glycomycetales</taxon>
        <taxon>Glycomycetaceae</taxon>
        <taxon>Salininema</taxon>
    </lineage>
</organism>
<evidence type="ECO:0000313" key="3">
    <source>
        <dbReference type="EMBL" id="MFC4334169.1"/>
    </source>
</evidence>
<dbReference type="EMBL" id="JBHSDK010000002">
    <property type="protein sequence ID" value="MFC4334169.1"/>
    <property type="molecule type" value="Genomic_DNA"/>
</dbReference>
<dbReference type="RefSeq" id="WP_380617899.1">
    <property type="nucleotide sequence ID" value="NZ_JBHSDK010000002.1"/>
</dbReference>
<feature type="compositionally biased region" description="Basic residues" evidence="1">
    <location>
        <begin position="1"/>
        <end position="14"/>
    </location>
</feature>
<dbReference type="InterPro" id="IPR007076">
    <property type="entry name" value="TfoX_N"/>
</dbReference>
<dbReference type="Pfam" id="PF04993">
    <property type="entry name" value="TfoX_N"/>
    <property type="match status" value="1"/>
</dbReference>
<keyword evidence="4" id="KW-1185">Reference proteome</keyword>
<proteinExistence type="predicted"/>
<dbReference type="Proteomes" id="UP001595823">
    <property type="component" value="Unassembled WGS sequence"/>
</dbReference>
<name>A0ABV8TTS7_9ACTN</name>
<dbReference type="SUPFAM" id="SSF159894">
    <property type="entry name" value="YgaC/TfoX-N like"/>
    <property type="match status" value="1"/>
</dbReference>
<evidence type="ECO:0000259" key="2">
    <source>
        <dbReference type="Pfam" id="PF04993"/>
    </source>
</evidence>
<evidence type="ECO:0000256" key="1">
    <source>
        <dbReference type="SAM" id="MobiDB-lite"/>
    </source>
</evidence>
<protein>
    <submittedName>
        <fullName evidence="3">TfoX/Sxy family protein</fullName>
    </submittedName>
</protein>
<gene>
    <name evidence="3" type="ORF">ACFPET_03055</name>
</gene>
<reference evidence="4" key="1">
    <citation type="journal article" date="2019" name="Int. J. Syst. Evol. Microbiol.">
        <title>The Global Catalogue of Microorganisms (GCM) 10K type strain sequencing project: providing services to taxonomists for standard genome sequencing and annotation.</title>
        <authorList>
            <consortium name="The Broad Institute Genomics Platform"/>
            <consortium name="The Broad Institute Genome Sequencing Center for Infectious Disease"/>
            <person name="Wu L."/>
            <person name="Ma J."/>
        </authorList>
    </citation>
    <scope>NUCLEOTIDE SEQUENCE [LARGE SCALE GENOMIC DNA]</scope>
    <source>
        <strain evidence="4">IBRC-M 10908</strain>
    </source>
</reference>
<evidence type="ECO:0000313" key="4">
    <source>
        <dbReference type="Proteomes" id="UP001595823"/>
    </source>
</evidence>
<accession>A0ABV8TTS7</accession>